<reference evidence="1 2" key="1">
    <citation type="submission" date="2017-09" db="EMBL/GenBank/DDBJ databases">
        <title>Large-scale bioinformatics analysis of Bacillus genomes uncovers conserved roles of natural products in bacterial physiology.</title>
        <authorList>
            <consortium name="Agbiome Team Llc"/>
            <person name="Bleich R.M."/>
            <person name="Grubbs K.J."/>
            <person name="Santa Maria K.C."/>
            <person name="Allen S.E."/>
            <person name="Farag S."/>
            <person name="Shank E.A."/>
            <person name="Bowers A."/>
        </authorList>
    </citation>
    <scope>NUCLEOTIDE SEQUENCE [LARGE SCALE GENOMIC DNA]</scope>
    <source>
        <strain evidence="1 2">AFS095574</strain>
    </source>
</reference>
<dbReference type="EMBL" id="NVLX01000031">
    <property type="protein sequence ID" value="PDZ14137.1"/>
    <property type="molecule type" value="Genomic_DNA"/>
</dbReference>
<sequence>MEKIYLFVGFLMGFIVFNLDSIIVEAAELNVEKIKHLESLGFTEEEISDMPEMEIMKNLEIDGQVVALMENRMKVARKFS</sequence>
<protein>
    <submittedName>
        <fullName evidence="1">Uncharacterized protein</fullName>
    </submittedName>
</protein>
<organism evidence="1 2">
    <name type="scientific">Bacillus anthracis</name>
    <name type="common">anthrax bacterium</name>
    <dbReference type="NCBI Taxonomy" id="1392"/>
    <lineage>
        <taxon>Bacteria</taxon>
        <taxon>Bacillati</taxon>
        <taxon>Bacillota</taxon>
        <taxon>Bacilli</taxon>
        <taxon>Bacillales</taxon>
        <taxon>Bacillaceae</taxon>
        <taxon>Bacillus</taxon>
        <taxon>Bacillus cereus group</taxon>
    </lineage>
</organism>
<comment type="caution">
    <text evidence="1">The sequence shown here is derived from an EMBL/GenBank/DDBJ whole genome shotgun (WGS) entry which is preliminary data.</text>
</comment>
<dbReference type="AlphaFoldDB" id="A0A2A7D2G9"/>
<evidence type="ECO:0000313" key="2">
    <source>
        <dbReference type="Proteomes" id="UP000220192"/>
    </source>
</evidence>
<evidence type="ECO:0000313" key="1">
    <source>
        <dbReference type="EMBL" id="PDZ14137.1"/>
    </source>
</evidence>
<proteinExistence type="predicted"/>
<name>A0A2A7D2G9_BACAN</name>
<gene>
    <name evidence="1" type="ORF">CON16_26595</name>
</gene>
<accession>A0A2A7D2G9</accession>
<dbReference type="RefSeq" id="WP_097841938.1">
    <property type="nucleotide sequence ID" value="NZ_NVLX01000031.1"/>
</dbReference>
<dbReference type="Proteomes" id="UP000220192">
    <property type="component" value="Unassembled WGS sequence"/>
</dbReference>